<evidence type="ECO:0000313" key="4">
    <source>
        <dbReference type="EMBL" id="GGY66181.1"/>
    </source>
</evidence>
<dbReference type="InterPro" id="IPR016181">
    <property type="entry name" value="Acyl_CoA_acyltransferase"/>
</dbReference>
<dbReference type="Gene3D" id="3.40.630.30">
    <property type="match status" value="1"/>
</dbReference>
<accession>A0ABQ3ATV6</accession>
<keyword evidence="1" id="KW-0808">Transferase</keyword>
<dbReference type="SUPFAM" id="SSF55729">
    <property type="entry name" value="Acyl-CoA N-acyltransferases (Nat)"/>
    <property type="match status" value="1"/>
</dbReference>
<feature type="domain" description="N-acetyltransferase" evidence="3">
    <location>
        <begin position="14"/>
        <end position="153"/>
    </location>
</feature>
<dbReference type="EMBL" id="BMUU01000018">
    <property type="protein sequence ID" value="GGY66181.1"/>
    <property type="molecule type" value="Genomic_DNA"/>
</dbReference>
<sequence length="153" mass="16855">MRARALYAFGMKIIDLEPGDPRLTDDLLPVLCELRPHLTDELFAEIYGEGHAQGLRFTAVYGDDGACVGAAGWRIIVNTHVVRKLYVDDLVTAAGARSTGVGHALLAHLEAHARRAGCTSLNLDSGTQRTDAHRFYFRERMAVTAFNFDKPLD</sequence>
<evidence type="ECO:0000259" key="3">
    <source>
        <dbReference type="PROSITE" id="PS51186"/>
    </source>
</evidence>
<organism evidence="4 5">
    <name type="scientific">Streptomyces xanthochromogenes</name>
    <dbReference type="NCBI Taxonomy" id="67384"/>
    <lineage>
        <taxon>Bacteria</taxon>
        <taxon>Bacillati</taxon>
        <taxon>Actinomycetota</taxon>
        <taxon>Actinomycetes</taxon>
        <taxon>Kitasatosporales</taxon>
        <taxon>Streptomycetaceae</taxon>
        <taxon>Streptomyces</taxon>
    </lineage>
</organism>
<reference evidence="5" key="1">
    <citation type="journal article" date="2019" name="Int. J. Syst. Evol. Microbiol.">
        <title>The Global Catalogue of Microorganisms (GCM) 10K type strain sequencing project: providing services to taxonomists for standard genome sequencing and annotation.</title>
        <authorList>
            <consortium name="The Broad Institute Genomics Platform"/>
            <consortium name="The Broad Institute Genome Sequencing Center for Infectious Disease"/>
            <person name="Wu L."/>
            <person name="Ma J."/>
        </authorList>
    </citation>
    <scope>NUCLEOTIDE SEQUENCE [LARGE SCALE GENOMIC DNA]</scope>
    <source>
        <strain evidence="5">JCM 4594</strain>
    </source>
</reference>
<keyword evidence="5" id="KW-1185">Reference proteome</keyword>
<dbReference type="InterPro" id="IPR050832">
    <property type="entry name" value="Bact_Acetyltransf"/>
</dbReference>
<dbReference type="PROSITE" id="PS51186">
    <property type="entry name" value="GNAT"/>
    <property type="match status" value="1"/>
</dbReference>
<name>A0ABQ3ATV6_9ACTN</name>
<dbReference type="CDD" id="cd04301">
    <property type="entry name" value="NAT_SF"/>
    <property type="match status" value="1"/>
</dbReference>
<dbReference type="InterPro" id="IPR000182">
    <property type="entry name" value="GNAT_dom"/>
</dbReference>
<proteinExistence type="predicted"/>
<evidence type="ECO:0000256" key="2">
    <source>
        <dbReference type="ARBA" id="ARBA00023315"/>
    </source>
</evidence>
<protein>
    <submittedName>
        <fullName evidence="4">N-acetyltransferase GCN5</fullName>
    </submittedName>
</protein>
<comment type="caution">
    <text evidence="4">The sequence shown here is derived from an EMBL/GenBank/DDBJ whole genome shotgun (WGS) entry which is preliminary data.</text>
</comment>
<dbReference type="PANTHER" id="PTHR43877">
    <property type="entry name" value="AMINOALKYLPHOSPHONATE N-ACETYLTRANSFERASE-RELATED-RELATED"/>
    <property type="match status" value="1"/>
</dbReference>
<dbReference type="PANTHER" id="PTHR43877:SF2">
    <property type="entry name" value="AMINOALKYLPHOSPHONATE N-ACETYLTRANSFERASE-RELATED"/>
    <property type="match status" value="1"/>
</dbReference>
<evidence type="ECO:0000256" key="1">
    <source>
        <dbReference type="ARBA" id="ARBA00022679"/>
    </source>
</evidence>
<dbReference type="Proteomes" id="UP000600946">
    <property type="component" value="Unassembled WGS sequence"/>
</dbReference>
<dbReference type="Pfam" id="PF00583">
    <property type="entry name" value="Acetyltransf_1"/>
    <property type="match status" value="1"/>
</dbReference>
<keyword evidence="2" id="KW-0012">Acyltransferase</keyword>
<evidence type="ECO:0000313" key="5">
    <source>
        <dbReference type="Proteomes" id="UP000600946"/>
    </source>
</evidence>
<gene>
    <name evidence="4" type="ORF">GCM10010326_70990</name>
</gene>